<dbReference type="InterPro" id="IPR011042">
    <property type="entry name" value="6-blade_b-propeller_TolB-like"/>
</dbReference>
<dbReference type="KEGG" id="nvi:107981326"/>
<keyword evidence="3" id="KW-0732">Signal</keyword>
<organism evidence="4 5">
    <name type="scientific">Nasonia vitripennis</name>
    <name type="common">Parasitic wasp</name>
    <dbReference type="NCBI Taxonomy" id="7425"/>
    <lineage>
        <taxon>Eukaryota</taxon>
        <taxon>Metazoa</taxon>
        <taxon>Ecdysozoa</taxon>
        <taxon>Arthropoda</taxon>
        <taxon>Hexapoda</taxon>
        <taxon>Insecta</taxon>
        <taxon>Pterygota</taxon>
        <taxon>Neoptera</taxon>
        <taxon>Endopterygota</taxon>
        <taxon>Hymenoptera</taxon>
        <taxon>Apocrita</taxon>
        <taxon>Proctotrupomorpha</taxon>
        <taxon>Chalcidoidea</taxon>
        <taxon>Pteromalidae</taxon>
        <taxon>Pteromalinae</taxon>
        <taxon>Nasonia</taxon>
    </lineage>
</organism>
<dbReference type="GeneID" id="107981326"/>
<keyword evidence="2" id="KW-0677">Repeat</keyword>
<reference evidence="4" key="1">
    <citation type="submission" date="2021-01" db="UniProtKB">
        <authorList>
            <consortium name="EnsemblMetazoa"/>
        </authorList>
    </citation>
    <scope>IDENTIFICATION</scope>
</reference>
<dbReference type="GO" id="GO:0060070">
    <property type="term" value="P:canonical Wnt signaling pathway"/>
    <property type="evidence" value="ECO:0007669"/>
    <property type="project" value="TreeGrafter"/>
</dbReference>
<dbReference type="SMART" id="SM00135">
    <property type="entry name" value="LY"/>
    <property type="match status" value="2"/>
</dbReference>
<dbReference type="SUPFAM" id="SSF63825">
    <property type="entry name" value="YWTD domain"/>
    <property type="match status" value="1"/>
</dbReference>
<dbReference type="Gene3D" id="2.120.10.30">
    <property type="entry name" value="TolB, C-terminal domain"/>
    <property type="match status" value="1"/>
</dbReference>
<dbReference type="InParanoid" id="A0A7M7M7F9"/>
<evidence type="ECO:0000313" key="5">
    <source>
        <dbReference type="Proteomes" id="UP000002358"/>
    </source>
</evidence>
<dbReference type="PANTHER" id="PTHR46513:SF13">
    <property type="entry name" value="EGF-LIKE DOMAIN-CONTAINING PROTEIN"/>
    <property type="match status" value="1"/>
</dbReference>
<name>A0A7M7M7F9_NASVI</name>
<feature type="signal peptide" evidence="3">
    <location>
        <begin position="1"/>
        <end position="21"/>
    </location>
</feature>
<dbReference type="RefSeq" id="XP_016842293.1">
    <property type="nucleotide sequence ID" value="XM_016986804.2"/>
</dbReference>
<sequence length="424" mass="47899">MKQNLVKIGIILIATIASISTSFFEPTGKVSHIHVINSCSLRYEREVADKPNLFVIVANVPGLCHINSTSSSSVNTFGHQIIPCNDHHPSDSYKLSQANRPRLLLSPHNFLKMETFRGINYDASKESIYYASNAIGDREAVKIVKRNFSSSVVEIIFDNTLFVSVDKDSRRKFEVTDLSFDWITGNVYMNTRKSILVINELKSKHPITIIDNRSEIISPVVHPNEGYLYFFDAQLHSGERRNCARNAIYRSNQDGSNIEQITPTDDKEISTLAIDFHADRLYWSEPSSEVIKHSKLDGSDVKSFRTGLLYVGLYNGALGSIAIDKDYIYYISKSPNTVQRHKKINDEKDETFKLKANQETPIVELMVYDPDAQQVREDHPCLSNNGGCQKFCFVRSQNDGKLKRSCKCSDGEVLADDEVSCHVI</sequence>
<dbReference type="GO" id="GO:0017147">
    <property type="term" value="F:Wnt-protein binding"/>
    <property type="evidence" value="ECO:0007669"/>
    <property type="project" value="TreeGrafter"/>
</dbReference>
<dbReference type="AlphaFoldDB" id="A0A7M7M7F9"/>
<dbReference type="GO" id="GO:0005886">
    <property type="term" value="C:plasma membrane"/>
    <property type="evidence" value="ECO:0007669"/>
    <property type="project" value="TreeGrafter"/>
</dbReference>
<keyword evidence="5" id="KW-1185">Reference proteome</keyword>
<dbReference type="PANTHER" id="PTHR46513">
    <property type="entry name" value="VITELLOGENIN RECEPTOR-LIKE PROTEIN-RELATED-RELATED"/>
    <property type="match status" value="1"/>
</dbReference>
<keyword evidence="1" id="KW-0245">EGF-like domain</keyword>
<dbReference type="EnsemblMetazoa" id="XM_016986804">
    <property type="protein sequence ID" value="XP_016842293"/>
    <property type="gene ID" value="LOC107981326"/>
</dbReference>
<dbReference type="Proteomes" id="UP000002358">
    <property type="component" value="Chromosome 1"/>
</dbReference>
<dbReference type="GO" id="GO:0042813">
    <property type="term" value="F:Wnt receptor activity"/>
    <property type="evidence" value="ECO:0007669"/>
    <property type="project" value="TreeGrafter"/>
</dbReference>
<dbReference type="OrthoDB" id="10658564at2759"/>
<evidence type="ECO:0000256" key="3">
    <source>
        <dbReference type="SAM" id="SignalP"/>
    </source>
</evidence>
<evidence type="ECO:0000256" key="2">
    <source>
        <dbReference type="ARBA" id="ARBA00022737"/>
    </source>
</evidence>
<dbReference type="InterPro" id="IPR000033">
    <property type="entry name" value="LDLR_classB_rpt"/>
</dbReference>
<dbReference type="SMR" id="A0A7M7M7F9"/>
<protein>
    <submittedName>
        <fullName evidence="4">Uncharacterized protein</fullName>
    </submittedName>
</protein>
<evidence type="ECO:0000256" key="1">
    <source>
        <dbReference type="ARBA" id="ARBA00022536"/>
    </source>
</evidence>
<accession>A0A7M7M7F9</accession>
<feature type="chain" id="PRO_5029757610" evidence="3">
    <location>
        <begin position="22"/>
        <end position="424"/>
    </location>
</feature>
<proteinExistence type="predicted"/>
<dbReference type="InterPro" id="IPR050778">
    <property type="entry name" value="Cueball_EGF_LRP_Nidogen"/>
</dbReference>
<evidence type="ECO:0000313" key="4">
    <source>
        <dbReference type="EnsemblMetazoa" id="XP_016842293"/>
    </source>
</evidence>